<dbReference type="Proteomes" id="UP000249057">
    <property type="component" value="Unassembled WGS sequence"/>
</dbReference>
<sequence>MSHSKIVCTLLIHMCSTRLDSTHTRTYLPRVARRPARSLIYWVKSANTLDESSAVYSYPIESIYAVLFWLWVTYLPHSYSYSVISKKVR</sequence>
<accession>A0ACD1G043</accession>
<protein>
    <submittedName>
        <fullName evidence="1">Uncharacterized protein</fullName>
    </submittedName>
</protein>
<keyword evidence="2" id="KW-1185">Reference proteome</keyword>
<gene>
    <name evidence="1" type="ORF">BO95DRAFT_234693</name>
</gene>
<evidence type="ECO:0000313" key="2">
    <source>
        <dbReference type="Proteomes" id="UP000249057"/>
    </source>
</evidence>
<proteinExistence type="predicted"/>
<name>A0ACD1G043_9EURO</name>
<dbReference type="EMBL" id="KZ825373">
    <property type="protein sequence ID" value="RAH42526.1"/>
    <property type="molecule type" value="Genomic_DNA"/>
</dbReference>
<organism evidence="1 2">
    <name type="scientific">Aspergillus brunneoviolaceus CBS 621.78</name>
    <dbReference type="NCBI Taxonomy" id="1450534"/>
    <lineage>
        <taxon>Eukaryota</taxon>
        <taxon>Fungi</taxon>
        <taxon>Dikarya</taxon>
        <taxon>Ascomycota</taxon>
        <taxon>Pezizomycotina</taxon>
        <taxon>Eurotiomycetes</taxon>
        <taxon>Eurotiomycetidae</taxon>
        <taxon>Eurotiales</taxon>
        <taxon>Aspergillaceae</taxon>
        <taxon>Aspergillus</taxon>
        <taxon>Aspergillus subgen. Circumdati</taxon>
    </lineage>
</organism>
<reference evidence="1" key="1">
    <citation type="submission" date="2018-02" db="EMBL/GenBank/DDBJ databases">
        <title>The genomes of Aspergillus section Nigri reveals drivers in fungal speciation.</title>
        <authorList>
            <consortium name="DOE Joint Genome Institute"/>
            <person name="Vesth T.C."/>
            <person name="Nybo J."/>
            <person name="Theobald S."/>
            <person name="Brandl J."/>
            <person name="Frisvad J.C."/>
            <person name="Nielsen K.F."/>
            <person name="Lyhne E.K."/>
            <person name="Kogle M.E."/>
            <person name="Kuo A."/>
            <person name="Riley R."/>
            <person name="Clum A."/>
            <person name="Nolan M."/>
            <person name="Lipzen A."/>
            <person name="Salamov A."/>
            <person name="Henrissat B."/>
            <person name="Wiebenga A."/>
            <person name="De vries R.P."/>
            <person name="Grigoriev I.V."/>
            <person name="Mortensen U.H."/>
            <person name="Andersen M.R."/>
            <person name="Baker S.E."/>
        </authorList>
    </citation>
    <scope>NUCLEOTIDE SEQUENCE</scope>
    <source>
        <strain evidence="1">CBS 621.78</strain>
    </source>
</reference>
<evidence type="ECO:0000313" key="1">
    <source>
        <dbReference type="EMBL" id="RAH42526.1"/>
    </source>
</evidence>